<dbReference type="EMBL" id="FNBP01000012">
    <property type="protein sequence ID" value="SDG83031.1"/>
    <property type="molecule type" value="Genomic_DNA"/>
</dbReference>
<gene>
    <name evidence="1" type="ORF">SAMN04489759_11298</name>
</gene>
<name>A0A1G7XG21_9RHOB</name>
<organism evidence="1 2">
    <name type="scientific">Sulfitobacter delicatus</name>
    <dbReference type="NCBI Taxonomy" id="218672"/>
    <lineage>
        <taxon>Bacteria</taxon>
        <taxon>Pseudomonadati</taxon>
        <taxon>Pseudomonadota</taxon>
        <taxon>Alphaproteobacteria</taxon>
        <taxon>Rhodobacterales</taxon>
        <taxon>Roseobacteraceae</taxon>
        <taxon>Sulfitobacter</taxon>
    </lineage>
</organism>
<evidence type="ECO:0000313" key="2">
    <source>
        <dbReference type="Proteomes" id="UP000199399"/>
    </source>
</evidence>
<sequence length="180" mass="20431">MGSFPNPSTKQGPLERLNAADVQLRNEAGDYTCALPEAFTIQYYLAIARISYGLSPTSYWYYDGPDVLPFEIYSRCRKGHFTIANIQGFTDLPKTTCVAQRKEHCRGNRMPAITEALEVLARAEGLSVEFESVKNEHLSKFLATQDYESTLEEWKKYVPDCLPMDLLPSPSMIWRAPPRV</sequence>
<dbReference type="AlphaFoldDB" id="A0A1G7XG21"/>
<dbReference type="Proteomes" id="UP000199399">
    <property type="component" value="Unassembled WGS sequence"/>
</dbReference>
<protein>
    <submittedName>
        <fullName evidence="1">Uncharacterized protein</fullName>
    </submittedName>
</protein>
<proteinExistence type="predicted"/>
<evidence type="ECO:0000313" key="1">
    <source>
        <dbReference type="EMBL" id="SDG83031.1"/>
    </source>
</evidence>
<keyword evidence="2" id="KW-1185">Reference proteome</keyword>
<accession>A0A1G7XG21</accession>
<reference evidence="2" key="1">
    <citation type="submission" date="2016-10" db="EMBL/GenBank/DDBJ databases">
        <authorList>
            <person name="Varghese N."/>
            <person name="Submissions S."/>
        </authorList>
    </citation>
    <scope>NUCLEOTIDE SEQUENCE [LARGE SCALE GENOMIC DNA]</scope>
    <source>
        <strain evidence="2">DSM 16477</strain>
    </source>
</reference>